<dbReference type="RefSeq" id="WP_020991231.1">
    <property type="nucleotide sequence ID" value="NZ_KI391971.1"/>
</dbReference>
<evidence type="ECO:0000313" key="2">
    <source>
        <dbReference type="EMBL" id="EEW92586.2"/>
    </source>
</evidence>
<evidence type="ECO:0000256" key="1">
    <source>
        <dbReference type="SAM" id="Phobius"/>
    </source>
</evidence>
<dbReference type="HOGENOM" id="CLU_1784133_0_0_9"/>
<proteinExistence type="predicted"/>
<keyword evidence="1" id="KW-0472">Membrane</keyword>
<dbReference type="AlphaFoldDB" id="D0BN96"/>
<feature type="transmembrane region" description="Helical" evidence="1">
    <location>
        <begin position="38"/>
        <end position="55"/>
    </location>
</feature>
<reference evidence="2" key="1">
    <citation type="submission" date="2009-09" db="EMBL/GenBank/DDBJ databases">
        <authorList>
            <consortium name="The Broad Institute Genome Sequencing Platform"/>
            <person name="Ward D."/>
            <person name="Feldgarden M."/>
            <person name="Earl A."/>
            <person name="Young S.K."/>
            <person name="Zeng Q."/>
            <person name="Koehrsen M."/>
            <person name="Alvarado L."/>
            <person name="Berlin A."/>
            <person name="Bochicchio J."/>
            <person name="Borenstein D."/>
            <person name="Chapman S.B."/>
            <person name="Chen Z."/>
            <person name="Engels R."/>
            <person name="Freedman E."/>
            <person name="Gellesch M."/>
            <person name="Goldberg J."/>
            <person name="Griggs A."/>
            <person name="Gujja S."/>
            <person name="Heilman E."/>
            <person name="Heiman D."/>
            <person name="Hepburn T."/>
            <person name="Howarth C."/>
            <person name="Jen D."/>
            <person name="Larson L."/>
            <person name="Lewis B."/>
            <person name="Mehta T."/>
            <person name="Park D."/>
            <person name="Pearson M."/>
            <person name="Roberts A."/>
            <person name="Saif S."/>
            <person name="Shea T."/>
            <person name="Shenoy N."/>
            <person name="Sisk P."/>
            <person name="Stolte C."/>
            <person name="Sykes S."/>
            <person name="Thomson T."/>
            <person name="Walk T."/>
            <person name="White J."/>
            <person name="Yandava C."/>
            <person name="Sibley C.D."/>
            <person name="Field T.R."/>
            <person name="Grinwis M."/>
            <person name="Eshaghurshan C.S."/>
            <person name="Surette M.G."/>
            <person name="Haas B."/>
            <person name="Nusbaum C."/>
            <person name="Birren B."/>
        </authorList>
    </citation>
    <scope>NUCLEOTIDE SEQUENCE [LARGE SCALE GENOMIC DNA]</scope>
    <source>
        <strain evidence="2">ATCC 700633</strain>
    </source>
</reference>
<keyword evidence="1" id="KW-1133">Transmembrane helix</keyword>
<name>D0BN96_9LACT</name>
<keyword evidence="3" id="KW-1185">Reference proteome</keyword>
<organism evidence="2 3">
    <name type="scientific">Granulicatella elegans ATCC 700633</name>
    <dbReference type="NCBI Taxonomy" id="626369"/>
    <lineage>
        <taxon>Bacteria</taxon>
        <taxon>Bacillati</taxon>
        <taxon>Bacillota</taxon>
        <taxon>Bacilli</taxon>
        <taxon>Lactobacillales</taxon>
        <taxon>Carnobacteriaceae</taxon>
        <taxon>Granulicatella</taxon>
    </lineage>
</organism>
<accession>D0BN96</accession>
<evidence type="ECO:0000313" key="3">
    <source>
        <dbReference type="Proteomes" id="UP000002939"/>
    </source>
</evidence>
<feature type="transmembrane region" description="Helical" evidence="1">
    <location>
        <begin position="107"/>
        <end position="133"/>
    </location>
</feature>
<feature type="transmembrane region" description="Helical" evidence="1">
    <location>
        <begin position="67"/>
        <end position="87"/>
    </location>
</feature>
<feature type="transmembrane region" description="Helical" evidence="1">
    <location>
        <begin position="7"/>
        <end position="26"/>
    </location>
</feature>
<reference evidence="2" key="2">
    <citation type="submission" date="2011-10" db="EMBL/GenBank/DDBJ databases">
        <title>The Genome Sequence of Granulicatella elegans ATCC 700633.</title>
        <authorList>
            <consortium name="The Broad Institute Genome Sequencing Platform"/>
            <consortium name="The Broad Institute Genome Sequencing Center for Infectious Disease"/>
            <person name="Earl A."/>
            <person name="Ward D."/>
            <person name="Feldgarden M."/>
            <person name="Gevers D."/>
            <person name="Sibley C.D."/>
            <person name="Field T.R."/>
            <person name="Grinwis M."/>
            <person name="Eshaghurshan C.S."/>
            <person name="Surette M.G."/>
            <person name="Young S.K."/>
            <person name="Zeng Q."/>
            <person name="Gargeya S."/>
            <person name="Fitzgerald M."/>
            <person name="Haas B."/>
            <person name="Abouelleil A."/>
            <person name="Alvarado L."/>
            <person name="Arachchi H.M."/>
            <person name="Berlin A."/>
            <person name="Brown A."/>
            <person name="Chapman S.B."/>
            <person name="Chen Z."/>
            <person name="Dunbar C."/>
            <person name="Freedman E."/>
            <person name="Gearin G."/>
            <person name="Goldberg J."/>
            <person name="Griggs A."/>
            <person name="Gujja S."/>
            <person name="Heiman D."/>
            <person name="Howarth C."/>
            <person name="Larson L."/>
            <person name="Lui A."/>
            <person name="MacDonald P.J.P."/>
            <person name="Montmayeur A."/>
            <person name="Murphy C."/>
            <person name="Neiman D."/>
            <person name="Pearson M."/>
            <person name="Priest M."/>
            <person name="Roberts A."/>
            <person name="Saif S."/>
            <person name="Shea T."/>
            <person name="Shenoy N."/>
            <person name="Sisk P."/>
            <person name="Stolte C."/>
            <person name="Sykes S."/>
            <person name="Wortman J."/>
            <person name="Nusbaum C."/>
            <person name="Birren B."/>
        </authorList>
    </citation>
    <scope>NUCLEOTIDE SEQUENCE [LARGE SCALE GENOMIC DNA]</scope>
    <source>
        <strain evidence="2">ATCC 700633</strain>
    </source>
</reference>
<dbReference type="Proteomes" id="UP000002939">
    <property type="component" value="Unassembled WGS sequence"/>
</dbReference>
<dbReference type="EMBL" id="ACRF02000003">
    <property type="protein sequence ID" value="EEW92586.2"/>
    <property type="molecule type" value="Genomic_DNA"/>
</dbReference>
<protein>
    <submittedName>
        <fullName evidence="2">Uncharacterized protein</fullName>
    </submittedName>
</protein>
<keyword evidence="1" id="KW-0812">Transmembrane</keyword>
<comment type="caution">
    <text evidence="2">The sequence shown here is derived from an EMBL/GenBank/DDBJ whole genome shotgun (WGS) entry which is preliminary data.</text>
</comment>
<sequence length="145" mass="16647">MKKFSTYYWKFIMGMIVLTSVITVFAMNQGSSLLSKDGEVVLFVFLMALLIMVAEQWNGKTWKNSPLILLGEMMFSIMLTPIFFLSYRYMAEVLSLGWILHLSSPMILLMRLLGMVQYALVLVNPIMAILKAIQFVKSPYEKKIS</sequence>
<dbReference type="STRING" id="626369.HMPREF0446_01431"/>
<gene>
    <name evidence="2" type="ORF">HMPREF0446_01431</name>
</gene>